<dbReference type="EMBL" id="JAVDQN010000001">
    <property type="protein sequence ID" value="MDR6374115.1"/>
    <property type="molecule type" value="Genomic_DNA"/>
</dbReference>
<evidence type="ECO:0000313" key="2">
    <source>
        <dbReference type="Proteomes" id="UP001185254"/>
    </source>
</evidence>
<name>A0ABU1KT40_9BURK</name>
<evidence type="ECO:0000313" key="1">
    <source>
        <dbReference type="EMBL" id="MDR6374115.1"/>
    </source>
</evidence>
<protein>
    <submittedName>
        <fullName evidence="1">Uncharacterized protein</fullName>
    </submittedName>
</protein>
<accession>A0ABU1KT40</accession>
<sequence length="112" mass="12286">MVAPTQGSAEIPAMLHAMARTALPVLGTSHRLSRPTPLAHWNAHDGPARLERCRDLRTEVKYRDSRPAQSVHAMSKTGRFVLIQFVSVGGMRTGHVPGEHSVLFLRLIEGAN</sequence>
<comment type="caution">
    <text evidence="1">The sequence shown here is derived from an EMBL/GenBank/DDBJ whole genome shotgun (WGS) entry which is preliminary data.</text>
</comment>
<proteinExistence type="predicted"/>
<dbReference type="Proteomes" id="UP001185254">
    <property type="component" value="Unassembled WGS sequence"/>
</dbReference>
<organism evidence="1 2">
    <name type="scientific">Paraburkholderia caledonica</name>
    <dbReference type="NCBI Taxonomy" id="134536"/>
    <lineage>
        <taxon>Bacteria</taxon>
        <taxon>Pseudomonadati</taxon>
        <taxon>Pseudomonadota</taxon>
        <taxon>Betaproteobacteria</taxon>
        <taxon>Burkholderiales</taxon>
        <taxon>Burkholderiaceae</taxon>
        <taxon>Paraburkholderia</taxon>
    </lineage>
</organism>
<keyword evidence="2" id="KW-1185">Reference proteome</keyword>
<reference evidence="1 2" key="1">
    <citation type="submission" date="2023-07" db="EMBL/GenBank/DDBJ databases">
        <title>Sorghum-associated microbial communities from plants grown in Nebraska, USA.</title>
        <authorList>
            <person name="Schachtman D."/>
        </authorList>
    </citation>
    <scope>NUCLEOTIDE SEQUENCE [LARGE SCALE GENOMIC DNA]</scope>
    <source>
        <strain evidence="1 2">DS1039</strain>
    </source>
</reference>
<gene>
    <name evidence="1" type="ORF">J2776_000791</name>
</gene>